<dbReference type="PANTHER" id="PTHR46797">
    <property type="entry name" value="HTH-TYPE TRANSCRIPTIONAL REGULATOR"/>
    <property type="match status" value="1"/>
</dbReference>
<proteinExistence type="predicted"/>
<reference evidence="3" key="1">
    <citation type="submission" date="2020-05" db="EMBL/GenBank/DDBJ databases">
        <title>Complete genome sequence of Bradyrhizobium diazoefficiens XF1 isolated from soybean nodule.</title>
        <authorList>
            <person name="Noda R."/>
            <person name="Kakizaki K."/>
            <person name="Minamisawa K."/>
        </authorList>
    </citation>
    <scope>NUCLEOTIDE SEQUENCE</scope>
    <source>
        <strain evidence="3">XF1</strain>
    </source>
</reference>
<dbReference type="GO" id="GO:0003700">
    <property type="term" value="F:DNA-binding transcription factor activity"/>
    <property type="evidence" value="ECO:0007669"/>
    <property type="project" value="TreeGrafter"/>
</dbReference>
<dbReference type="AlphaFoldDB" id="A0A809WTD8"/>
<dbReference type="InterPro" id="IPR050807">
    <property type="entry name" value="TransReg_Diox_bact_type"/>
</dbReference>
<keyword evidence="1" id="KW-0238">DNA-binding</keyword>
<sequence>MAKASKASGKRFPIRDSAALKALAYNVRRLRKARKWSQGELAAEVDLTQDAISLIENGRANPTVLTIEQIADVYGISLPDLFEPQARPLRSKDR</sequence>
<dbReference type="SMART" id="SM00530">
    <property type="entry name" value="HTH_XRE"/>
    <property type="match status" value="1"/>
</dbReference>
<feature type="domain" description="HTH cro/C1-type" evidence="2">
    <location>
        <begin position="27"/>
        <end position="81"/>
    </location>
</feature>
<dbReference type="Pfam" id="PF01381">
    <property type="entry name" value="HTH_3"/>
    <property type="match status" value="1"/>
</dbReference>
<dbReference type="PROSITE" id="PS50943">
    <property type="entry name" value="HTH_CROC1"/>
    <property type="match status" value="1"/>
</dbReference>
<organism evidence="3">
    <name type="scientific">Bradyrhizobium diazoefficiens</name>
    <dbReference type="NCBI Taxonomy" id="1355477"/>
    <lineage>
        <taxon>Bacteria</taxon>
        <taxon>Pseudomonadati</taxon>
        <taxon>Pseudomonadota</taxon>
        <taxon>Alphaproteobacteria</taxon>
        <taxon>Hyphomicrobiales</taxon>
        <taxon>Nitrobacteraceae</taxon>
        <taxon>Bradyrhizobium</taxon>
    </lineage>
</organism>
<dbReference type="GO" id="GO:0003677">
    <property type="term" value="F:DNA binding"/>
    <property type="evidence" value="ECO:0007669"/>
    <property type="project" value="UniProtKB-KW"/>
</dbReference>
<dbReference type="PANTHER" id="PTHR46797:SF1">
    <property type="entry name" value="METHYLPHOSPHONATE SYNTHASE"/>
    <property type="match status" value="1"/>
</dbReference>
<evidence type="ECO:0000256" key="1">
    <source>
        <dbReference type="ARBA" id="ARBA00023125"/>
    </source>
</evidence>
<dbReference type="InterPro" id="IPR010982">
    <property type="entry name" value="Lambda_DNA-bd_dom_sf"/>
</dbReference>
<dbReference type="SUPFAM" id="SSF47413">
    <property type="entry name" value="lambda repressor-like DNA-binding domains"/>
    <property type="match status" value="1"/>
</dbReference>
<accession>A0A809WTD8</accession>
<dbReference type="InterPro" id="IPR001387">
    <property type="entry name" value="Cro/C1-type_HTH"/>
</dbReference>
<dbReference type="GO" id="GO:0005829">
    <property type="term" value="C:cytosol"/>
    <property type="evidence" value="ECO:0007669"/>
    <property type="project" value="TreeGrafter"/>
</dbReference>
<dbReference type="CDD" id="cd00093">
    <property type="entry name" value="HTH_XRE"/>
    <property type="match status" value="1"/>
</dbReference>
<evidence type="ECO:0000313" key="3">
    <source>
        <dbReference type="EMBL" id="BCE17809.1"/>
    </source>
</evidence>
<evidence type="ECO:0000259" key="2">
    <source>
        <dbReference type="PROSITE" id="PS50943"/>
    </source>
</evidence>
<dbReference type="EMBL" id="AP023091">
    <property type="protein sequence ID" value="BCE17809.1"/>
    <property type="molecule type" value="Genomic_DNA"/>
</dbReference>
<name>A0A809WTD8_9BRAD</name>
<gene>
    <name evidence="3" type="ORF">XF1B_04900</name>
</gene>
<protein>
    <recommendedName>
        <fullName evidence="2">HTH cro/C1-type domain-containing protein</fullName>
    </recommendedName>
</protein>
<dbReference type="Gene3D" id="1.10.260.40">
    <property type="entry name" value="lambda repressor-like DNA-binding domains"/>
    <property type="match status" value="1"/>
</dbReference>